<organism evidence="1 2">
    <name type="scientific">Streptomyces caniscabiei</name>
    <dbReference type="NCBI Taxonomy" id="2746961"/>
    <lineage>
        <taxon>Bacteria</taxon>
        <taxon>Bacillati</taxon>
        <taxon>Actinomycetota</taxon>
        <taxon>Actinomycetes</taxon>
        <taxon>Kitasatosporales</taxon>
        <taxon>Streptomycetaceae</taxon>
        <taxon>Streptomyces</taxon>
    </lineage>
</organism>
<protein>
    <submittedName>
        <fullName evidence="1">Uncharacterized protein</fullName>
    </submittedName>
</protein>
<dbReference type="RefSeq" id="WP_193382859.1">
    <property type="nucleotide sequence ID" value="NZ_JABXWI010000031.1"/>
</dbReference>
<comment type="caution">
    <text evidence="1">The sequence shown here is derived from an EMBL/GenBank/DDBJ whole genome shotgun (WGS) entry which is preliminary data.</text>
</comment>
<proteinExistence type="predicted"/>
<keyword evidence="2" id="KW-1185">Reference proteome</keyword>
<evidence type="ECO:0000313" key="2">
    <source>
        <dbReference type="Proteomes" id="UP001282474"/>
    </source>
</evidence>
<sequence>MDQQRLAQAMLAERTAAGFLALVGEMTAAHPHPDGPTVRLTATVIDGGADLGFVDVDVTNLWDLGERARSRAANSAPTARPALRVVGGAA</sequence>
<accession>A0ABU4MZC4</accession>
<evidence type="ECO:0000313" key="1">
    <source>
        <dbReference type="EMBL" id="MDX3042551.1"/>
    </source>
</evidence>
<reference evidence="1 2" key="1">
    <citation type="journal article" date="2023" name="Microb. Genom.">
        <title>Mesoterricola silvestris gen. nov., sp. nov., Mesoterricola sediminis sp. nov., Geothrix oryzae sp. nov., Geothrix edaphica sp. nov., Geothrix rubra sp. nov., and Geothrix limicola sp. nov., six novel members of Acidobacteriota isolated from soils.</title>
        <authorList>
            <person name="Weisberg A.J."/>
            <person name="Pearce E."/>
            <person name="Kramer C.G."/>
            <person name="Chang J.H."/>
            <person name="Clarke C.R."/>
        </authorList>
    </citation>
    <scope>NUCLEOTIDE SEQUENCE [LARGE SCALE GENOMIC DNA]</scope>
    <source>
        <strain evidence="1 2">NE20-4-1</strain>
    </source>
</reference>
<dbReference type="Proteomes" id="UP001282474">
    <property type="component" value="Unassembled WGS sequence"/>
</dbReference>
<name>A0ABU4MZC4_9ACTN</name>
<gene>
    <name evidence="1" type="ORF">PV383_36020</name>
</gene>
<dbReference type="EMBL" id="JARAWJ010000039">
    <property type="protein sequence ID" value="MDX3042551.1"/>
    <property type="molecule type" value="Genomic_DNA"/>
</dbReference>